<evidence type="ECO:0000256" key="5">
    <source>
        <dbReference type="ARBA" id="ARBA00023065"/>
    </source>
</evidence>
<dbReference type="SUPFAM" id="SSF81340">
    <property type="entry name" value="Clc chloride channel"/>
    <property type="match status" value="1"/>
</dbReference>
<dbReference type="AlphaFoldDB" id="A0A2S8GHM7"/>
<keyword evidence="3 8" id="KW-0812">Transmembrane</keyword>
<feature type="transmembrane region" description="Helical" evidence="8">
    <location>
        <begin position="115"/>
        <end position="133"/>
    </location>
</feature>
<feature type="transmembrane region" description="Helical" evidence="8">
    <location>
        <begin position="323"/>
        <end position="342"/>
    </location>
</feature>
<gene>
    <name evidence="9" type="ORF">C5Y93_22485</name>
</gene>
<dbReference type="Pfam" id="PF00654">
    <property type="entry name" value="Voltage_CLC"/>
    <property type="match status" value="1"/>
</dbReference>
<dbReference type="PANTHER" id="PTHR45711:SF6">
    <property type="entry name" value="CHLORIDE CHANNEL PROTEIN"/>
    <property type="match status" value="1"/>
</dbReference>
<evidence type="ECO:0000313" key="9">
    <source>
        <dbReference type="EMBL" id="PQO43952.1"/>
    </source>
</evidence>
<dbReference type="GO" id="GO:0005247">
    <property type="term" value="F:voltage-gated chloride channel activity"/>
    <property type="evidence" value="ECO:0007669"/>
    <property type="project" value="TreeGrafter"/>
</dbReference>
<organism evidence="9 10">
    <name type="scientific">Blastopirellula marina</name>
    <dbReference type="NCBI Taxonomy" id="124"/>
    <lineage>
        <taxon>Bacteria</taxon>
        <taxon>Pseudomonadati</taxon>
        <taxon>Planctomycetota</taxon>
        <taxon>Planctomycetia</taxon>
        <taxon>Pirellulales</taxon>
        <taxon>Pirellulaceae</taxon>
        <taxon>Blastopirellula</taxon>
    </lineage>
</organism>
<evidence type="ECO:0000256" key="4">
    <source>
        <dbReference type="ARBA" id="ARBA00022989"/>
    </source>
</evidence>
<evidence type="ECO:0000313" key="10">
    <source>
        <dbReference type="Proteomes" id="UP000237819"/>
    </source>
</evidence>
<accession>A0A2S8GHM7</accession>
<comment type="caution">
    <text evidence="9">The sequence shown here is derived from an EMBL/GenBank/DDBJ whole genome shotgun (WGS) entry which is preliminary data.</text>
</comment>
<feature type="transmembrane region" description="Helical" evidence="8">
    <location>
        <begin position="349"/>
        <end position="371"/>
    </location>
</feature>
<evidence type="ECO:0000256" key="2">
    <source>
        <dbReference type="ARBA" id="ARBA00022448"/>
    </source>
</evidence>
<keyword evidence="6 8" id="KW-0472">Membrane</keyword>
<name>A0A2S8GHM7_9BACT</name>
<reference evidence="9 10" key="1">
    <citation type="submission" date="2018-02" db="EMBL/GenBank/DDBJ databases">
        <title>Comparative genomes isolates from brazilian mangrove.</title>
        <authorList>
            <person name="Araujo J.E."/>
            <person name="Taketani R.G."/>
            <person name="Silva M.C.P."/>
            <person name="Loureco M.V."/>
            <person name="Andreote F.D."/>
        </authorList>
    </citation>
    <scope>NUCLEOTIDE SEQUENCE [LARGE SCALE GENOMIC DNA]</scope>
    <source>
        <strain evidence="9 10">Nap-Phe MGV</strain>
    </source>
</reference>
<feature type="transmembrane region" description="Helical" evidence="8">
    <location>
        <begin position="20"/>
        <end position="43"/>
    </location>
</feature>
<proteinExistence type="predicted"/>
<keyword evidence="2" id="KW-0813">Transport</keyword>
<dbReference type="RefSeq" id="WP_105337708.1">
    <property type="nucleotide sequence ID" value="NZ_PUHZ01000022.1"/>
</dbReference>
<feature type="transmembrane region" description="Helical" evidence="8">
    <location>
        <begin position="377"/>
        <end position="395"/>
    </location>
</feature>
<dbReference type="Gene3D" id="1.10.3080.10">
    <property type="entry name" value="Clc chloride channel"/>
    <property type="match status" value="1"/>
</dbReference>
<comment type="subcellular location">
    <subcellularLocation>
        <location evidence="1">Membrane</location>
        <topology evidence="1">Multi-pass membrane protein</topology>
    </subcellularLocation>
</comment>
<protein>
    <submittedName>
        <fullName evidence="9">H(+)/Cl(-) exchange transporter ClcA</fullName>
    </submittedName>
</protein>
<dbReference type="EMBL" id="PUHZ01000022">
    <property type="protein sequence ID" value="PQO43952.1"/>
    <property type="molecule type" value="Genomic_DNA"/>
</dbReference>
<keyword evidence="4 8" id="KW-1133">Transmembrane helix</keyword>
<evidence type="ECO:0000256" key="1">
    <source>
        <dbReference type="ARBA" id="ARBA00004141"/>
    </source>
</evidence>
<feature type="transmembrane region" description="Helical" evidence="8">
    <location>
        <begin position="63"/>
        <end position="84"/>
    </location>
</feature>
<evidence type="ECO:0000256" key="3">
    <source>
        <dbReference type="ARBA" id="ARBA00022692"/>
    </source>
</evidence>
<dbReference type="PANTHER" id="PTHR45711">
    <property type="entry name" value="CHLORIDE CHANNEL PROTEIN"/>
    <property type="match status" value="1"/>
</dbReference>
<feature type="transmembrane region" description="Helical" evidence="8">
    <location>
        <begin position="163"/>
        <end position="187"/>
    </location>
</feature>
<dbReference type="CDD" id="cd01031">
    <property type="entry name" value="EriC"/>
    <property type="match status" value="1"/>
</dbReference>
<evidence type="ECO:0000256" key="8">
    <source>
        <dbReference type="SAM" id="Phobius"/>
    </source>
</evidence>
<dbReference type="NCBIfam" id="NF003640">
    <property type="entry name" value="PRK05277.1"/>
    <property type="match status" value="1"/>
</dbReference>
<sequence length="469" mass="48634">MERDMKLAEQFAKKNDGPFLSTFGLALLVGLIAGSLGAAFHYFLDQALAVHTAIAANFADQVAAQVAIAALFGAAMAGVAFMLVRVVAPEAAGSGIQEIEGAMAGLRPVRAIRVLLVKFIGGILGIGAGLVLGREGPTVHMGGCIGKMVGESAKASPGTMNTLLAAGAAAGLSAAFGAPFASILFVMEEMRGRFNYSFVSIHAVAIASLTAKVMDDQVFGVGPLLPIQLKISMAEIVLFPAEVFRFIPFFIGLGILIGLCGVAFNATLMACLRYLDRFSMRTMSLITITLGGISGALVLMAPGCVGGGDKLVQAVFSDHHAELRVLLALFLVRGAMTFLSYGSGLPGGIFAPMLAIGAIVGMGFGTVSHLVLPDLEMPAGAFALAAMAGLFAATVRAPLTGIVLVAELTASFELLAPLVITCVISSITAQALNCEPIYDSLLERTLRRQAKMEEAAQEESELQHDAINA</sequence>
<feature type="transmembrane region" description="Helical" evidence="8">
    <location>
        <begin position="246"/>
        <end position="272"/>
    </location>
</feature>
<feature type="transmembrane region" description="Helical" evidence="8">
    <location>
        <begin position="284"/>
        <end position="303"/>
    </location>
</feature>
<keyword evidence="7" id="KW-0868">Chloride</keyword>
<keyword evidence="5" id="KW-0406">Ion transport</keyword>
<dbReference type="Proteomes" id="UP000237819">
    <property type="component" value="Unassembled WGS sequence"/>
</dbReference>
<dbReference type="PRINTS" id="PR00762">
    <property type="entry name" value="CLCHANNEL"/>
</dbReference>
<feature type="transmembrane region" description="Helical" evidence="8">
    <location>
        <begin position="402"/>
        <end position="427"/>
    </location>
</feature>
<feature type="transmembrane region" description="Helical" evidence="8">
    <location>
        <begin position="194"/>
        <end position="214"/>
    </location>
</feature>
<dbReference type="GO" id="GO:0005886">
    <property type="term" value="C:plasma membrane"/>
    <property type="evidence" value="ECO:0007669"/>
    <property type="project" value="TreeGrafter"/>
</dbReference>
<evidence type="ECO:0000256" key="7">
    <source>
        <dbReference type="ARBA" id="ARBA00023214"/>
    </source>
</evidence>
<dbReference type="InterPro" id="IPR001807">
    <property type="entry name" value="ClC"/>
</dbReference>
<dbReference type="InterPro" id="IPR014743">
    <property type="entry name" value="Cl-channel_core"/>
</dbReference>
<evidence type="ECO:0000256" key="6">
    <source>
        <dbReference type="ARBA" id="ARBA00023136"/>
    </source>
</evidence>